<feature type="chain" id="PRO_5020998061" evidence="1">
    <location>
        <begin position="23"/>
        <end position="192"/>
    </location>
</feature>
<name>A0A4P9VRV5_9GAMM</name>
<dbReference type="Proteomes" id="UP000257039">
    <property type="component" value="Unassembled WGS sequence"/>
</dbReference>
<reference evidence="2 3" key="1">
    <citation type="submission" date="2017-04" db="EMBL/GenBank/DDBJ databases">
        <title>Draft genome sequence of Zooshikella ganghwensis VG4 isolated from Red Sea sediments.</title>
        <authorList>
            <person name="Rehman Z."/>
            <person name="Alam I."/>
            <person name="Kamau A."/>
            <person name="Bajic V."/>
            <person name="Leiknes T."/>
        </authorList>
    </citation>
    <scope>NUCLEOTIDE SEQUENCE [LARGE SCALE GENOMIC DNA]</scope>
    <source>
        <strain evidence="2 3">VG4</strain>
    </source>
</reference>
<gene>
    <name evidence="2" type="ORF">B9G39_24400</name>
</gene>
<evidence type="ECO:0000313" key="2">
    <source>
        <dbReference type="EMBL" id="RDH46338.1"/>
    </source>
</evidence>
<proteinExistence type="predicted"/>
<dbReference type="AlphaFoldDB" id="A0A4P9VRV5"/>
<feature type="signal peptide" evidence="1">
    <location>
        <begin position="1"/>
        <end position="22"/>
    </location>
</feature>
<evidence type="ECO:0000313" key="3">
    <source>
        <dbReference type="Proteomes" id="UP000257039"/>
    </source>
</evidence>
<organism evidence="2 3">
    <name type="scientific">Zooshikella ganghwensis</name>
    <dbReference type="NCBI Taxonomy" id="202772"/>
    <lineage>
        <taxon>Bacteria</taxon>
        <taxon>Pseudomonadati</taxon>
        <taxon>Pseudomonadota</taxon>
        <taxon>Gammaproteobacteria</taxon>
        <taxon>Oceanospirillales</taxon>
        <taxon>Zooshikellaceae</taxon>
        <taxon>Zooshikella</taxon>
    </lineage>
</organism>
<comment type="caution">
    <text evidence="2">The sequence shown here is derived from an EMBL/GenBank/DDBJ whole genome shotgun (WGS) entry which is preliminary data.</text>
</comment>
<evidence type="ECO:0000256" key="1">
    <source>
        <dbReference type="SAM" id="SignalP"/>
    </source>
</evidence>
<dbReference type="RefSeq" id="WP_094789114.1">
    <property type="nucleotide sequence ID" value="NZ_NDXW01000001.1"/>
</dbReference>
<accession>A0A4P9VRV5</accession>
<keyword evidence="3" id="KW-1185">Reference proteome</keyword>
<protein>
    <submittedName>
        <fullName evidence="2">Uncharacterized protein</fullName>
    </submittedName>
</protein>
<dbReference type="EMBL" id="NDXW01000001">
    <property type="protein sequence ID" value="RDH46338.1"/>
    <property type="molecule type" value="Genomic_DNA"/>
</dbReference>
<sequence>MFKKLATLSLSTVLGFSSVAVAGNNPFSQYCFADAPSTMSAWQANPLSVTMALEHANIAFIGTVKSTELVKEGYDDSGVFRREQKVQFLVENTLYNNTAFETLMGKKTGDLTLTLKSEFGGDVFKSQYPFEKGKTYIVHANVEQTEAYDKYIATVFPCGPTTSLAEEKSYKHIQILDDIMAGILIVEPPMPH</sequence>
<keyword evidence="1" id="KW-0732">Signal</keyword>